<dbReference type="STRING" id="56857.A0A200Q6Z0"/>
<dbReference type="SUPFAM" id="SSF52540">
    <property type="entry name" value="P-loop containing nucleoside triphosphate hydrolases"/>
    <property type="match status" value="1"/>
</dbReference>
<keyword evidence="3" id="KW-1185">Reference proteome</keyword>
<dbReference type="Pfam" id="PF25568">
    <property type="entry name" value="AAA_lid_At3g28540"/>
    <property type="match status" value="1"/>
</dbReference>
<dbReference type="PANTHER" id="PTHR23070">
    <property type="entry name" value="BCS1 AAA-TYPE ATPASE"/>
    <property type="match status" value="1"/>
</dbReference>
<evidence type="ECO:0000313" key="2">
    <source>
        <dbReference type="EMBL" id="OVA06137.1"/>
    </source>
</evidence>
<dbReference type="AlphaFoldDB" id="A0A200Q6Z0"/>
<dbReference type="InterPro" id="IPR058017">
    <property type="entry name" value="At3g28540-like_C"/>
</dbReference>
<organism evidence="2 3">
    <name type="scientific">Macleaya cordata</name>
    <name type="common">Five-seeded plume-poppy</name>
    <name type="synonym">Bocconia cordata</name>
    <dbReference type="NCBI Taxonomy" id="56857"/>
    <lineage>
        <taxon>Eukaryota</taxon>
        <taxon>Viridiplantae</taxon>
        <taxon>Streptophyta</taxon>
        <taxon>Embryophyta</taxon>
        <taxon>Tracheophyta</taxon>
        <taxon>Spermatophyta</taxon>
        <taxon>Magnoliopsida</taxon>
        <taxon>Ranunculales</taxon>
        <taxon>Papaveraceae</taxon>
        <taxon>Papaveroideae</taxon>
        <taxon>Macleaya</taxon>
    </lineage>
</organism>
<evidence type="ECO:0000313" key="3">
    <source>
        <dbReference type="Proteomes" id="UP000195402"/>
    </source>
</evidence>
<feature type="domain" description="AAA+ ATPase At3g28540-like C-terminal" evidence="1">
    <location>
        <begin position="107"/>
        <end position="180"/>
    </location>
</feature>
<protein>
    <recommendedName>
        <fullName evidence="1">AAA+ ATPase At3g28540-like C-terminal domain-containing protein</fullName>
    </recommendedName>
</protein>
<evidence type="ECO:0000259" key="1">
    <source>
        <dbReference type="Pfam" id="PF25568"/>
    </source>
</evidence>
<comment type="caution">
    <text evidence="2">The sequence shown here is derived from an EMBL/GenBank/DDBJ whole genome shotgun (WGS) entry which is preliminary data.</text>
</comment>
<accession>A0A200Q6Z0</accession>
<name>A0A200Q6Z0_MACCD</name>
<dbReference type="Proteomes" id="UP000195402">
    <property type="component" value="Unassembled WGS sequence"/>
</dbReference>
<dbReference type="OMA" id="KCHSISI"/>
<proteinExistence type="predicted"/>
<dbReference type="EMBL" id="MVGT01002943">
    <property type="protein sequence ID" value="OVA06137.1"/>
    <property type="molecule type" value="Genomic_DNA"/>
</dbReference>
<reference evidence="2 3" key="1">
    <citation type="journal article" date="2017" name="Mol. Plant">
        <title>The Genome of Medicinal Plant Macleaya cordata Provides New Insights into Benzylisoquinoline Alkaloids Metabolism.</title>
        <authorList>
            <person name="Liu X."/>
            <person name="Liu Y."/>
            <person name="Huang P."/>
            <person name="Ma Y."/>
            <person name="Qing Z."/>
            <person name="Tang Q."/>
            <person name="Cao H."/>
            <person name="Cheng P."/>
            <person name="Zheng Y."/>
            <person name="Yuan Z."/>
            <person name="Zhou Y."/>
            <person name="Liu J."/>
            <person name="Tang Z."/>
            <person name="Zhuo Y."/>
            <person name="Zhang Y."/>
            <person name="Yu L."/>
            <person name="Huang J."/>
            <person name="Yang P."/>
            <person name="Peng Q."/>
            <person name="Zhang J."/>
            <person name="Jiang W."/>
            <person name="Zhang Z."/>
            <person name="Lin K."/>
            <person name="Ro D.K."/>
            <person name="Chen X."/>
            <person name="Xiong X."/>
            <person name="Shang Y."/>
            <person name="Huang S."/>
            <person name="Zeng J."/>
        </authorList>
    </citation>
    <scope>NUCLEOTIDE SEQUENCE [LARGE SCALE GENOMIC DNA]</scope>
    <source>
        <strain evidence="3">cv. BLH2017</strain>
        <tissue evidence="2">Root</tissue>
    </source>
</reference>
<dbReference type="OrthoDB" id="10251412at2759"/>
<sequence>MQKLVSLRSVGISFMALLGLSIIVIEDIDCSLNLTGKRKKKKEEKDNAVEKGLIREMANEEGDNDKDNFRRLIQNVGGRSGITCKHLNDPALIQRGRMDIHIEMSYCGFEGFKILAKNYLDLDSHHLFETIRHLINDIQMSHADVAENLMPKTISRDPEACLKSLIQGLAKAEEDERLKAEEEAKEKDLSNKSGEVKKGVINLLRNKLKRMSQLGRKMRNSKETSN</sequence>
<gene>
    <name evidence="2" type="ORF">BVC80_1635g5</name>
</gene>
<dbReference type="InParanoid" id="A0A200Q6Z0"/>
<dbReference type="InterPro" id="IPR050747">
    <property type="entry name" value="Mitochondrial_chaperone_BCS1"/>
</dbReference>
<dbReference type="Gene3D" id="6.10.280.40">
    <property type="match status" value="1"/>
</dbReference>
<dbReference type="InterPro" id="IPR027417">
    <property type="entry name" value="P-loop_NTPase"/>
</dbReference>